<organism evidence="1">
    <name type="scientific">Trepomonas sp. PC1</name>
    <dbReference type="NCBI Taxonomy" id="1076344"/>
    <lineage>
        <taxon>Eukaryota</taxon>
        <taxon>Metamonada</taxon>
        <taxon>Diplomonadida</taxon>
        <taxon>Hexamitidae</taxon>
        <taxon>Hexamitinae</taxon>
        <taxon>Trepomonas</taxon>
    </lineage>
</organism>
<accession>A0A146JXI4</accession>
<proteinExistence type="predicted"/>
<protein>
    <submittedName>
        <fullName evidence="1">Uncharacterized protein</fullName>
    </submittedName>
</protein>
<evidence type="ECO:0000313" key="1">
    <source>
        <dbReference type="EMBL" id="JAP88888.1"/>
    </source>
</evidence>
<feature type="non-terminal residue" evidence="1">
    <location>
        <position position="335"/>
    </location>
</feature>
<gene>
    <name evidence="1" type="ORF">TPC1_31617</name>
</gene>
<feature type="non-terminal residue" evidence="1">
    <location>
        <position position="1"/>
    </location>
</feature>
<dbReference type="AlphaFoldDB" id="A0A146JXI4"/>
<sequence>IEAQLDVKTPKSKPNISTILPPHTLSSIKSDPKKKIGKVNGSSNFSSPRITKALASYSIEEHQIQMQFFSYDNFVQQSFDWFQQLLKVRYNIQNDGESQQKIIQLENNQLQITLPSEVNVLDQETFEQSVNQFILHQSDAYLQSFAHPEQNDSLVLYCNCVNYMSFFNLESKVALQIMQGNYSQQKWILLFLYKFANKEDFPLFALKQPEIDLSKEQTTLTLFNKYQKMEKECRHSIQLYFKKNADGEQLNKEFIVEIAQNLSLETKIAQKSYSLEQVEKLIFQAHDFEKELTKAEIMEMNMKIFKQMRKIAVVYEKQNDFVNYLISRWQTGIGL</sequence>
<name>A0A146JXI4_9EUKA</name>
<dbReference type="EMBL" id="GDID01007718">
    <property type="protein sequence ID" value="JAP88888.1"/>
    <property type="molecule type" value="Transcribed_RNA"/>
</dbReference>
<reference evidence="1" key="1">
    <citation type="submission" date="2015-07" db="EMBL/GenBank/DDBJ databases">
        <title>Adaptation to a free-living lifestyle via gene acquisitions in the diplomonad Trepomonas sp. PC1.</title>
        <authorList>
            <person name="Xu F."/>
            <person name="Jerlstrom-Hultqvist J."/>
            <person name="Kolisko M."/>
            <person name="Simpson A.G.B."/>
            <person name="Roger A.J."/>
            <person name="Svard S.G."/>
            <person name="Andersson J.O."/>
        </authorList>
    </citation>
    <scope>NUCLEOTIDE SEQUENCE</scope>
    <source>
        <strain evidence="1">PC1</strain>
    </source>
</reference>